<dbReference type="EMBL" id="UOEQ01000224">
    <property type="protein sequence ID" value="VAW19541.1"/>
    <property type="molecule type" value="Genomic_DNA"/>
</dbReference>
<name>A0A3B0TLH9_9ZZZZ</name>
<accession>A0A3B0TLH9</accession>
<organism evidence="1">
    <name type="scientific">hydrothermal vent metagenome</name>
    <dbReference type="NCBI Taxonomy" id="652676"/>
    <lineage>
        <taxon>unclassified sequences</taxon>
        <taxon>metagenomes</taxon>
        <taxon>ecological metagenomes</taxon>
    </lineage>
</organism>
<evidence type="ECO:0000313" key="1">
    <source>
        <dbReference type="EMBL" id="VAW19541.1"/>
    </source>
</evidence>
<gene>
    <name evidence="1" type="ORF">MNBD_ALPHA11-1873</name>
</gene>
<sequence>MKLFASRIIGAAAIAAMMLPSGVMAQEARDFADKLSATFKSYSTFEIKFGSAIADGDNIILSDWDIEGVDGSRAQKILDGTVTFEGVQATANGGYTAERAVFNDIDFTDDGIRLEVRNIFASNIEIFADPDADILDTMMLYQGFSAGPVKVTLEDREVFRIDSIVSTSAINDDRNEYVSNYAISGIYGDLSQIDDSDMNDALKMFDLTEINASMSGDMAWIIDTGLLSIIDSSIDIDGVGELIINADILGYTLELAQSMQEQGKAMQEMDATSSQAEMAGMQLLMSMAAQLSVSDISIRFNDDSVTNNVLDFIAAEQGVSRKGFVTMALSILPSILGPLGMPALQEQVIEAATSFLTNPGNIEIKAEPAEPVPFMALFAATQNPSIANELLNISITANQ</sequence>
<reference evidence="1" key="1">
    <citation type="submission" date="2018-06" db="EMBL/GenBank/DDBJ databases">
        <authorList>
            <person name="Zhirakovskaya E."/>
        </authorList>
    </citation>
    <scope>NUCLEOTIDE SEQUENCE</scope>
</reference>
<protein>
    <submittedName>
        <fullName evidence="1">Uncharacterized protein</fullName>
    </submittedName>
</protein>
<dbReference type="AlphaFoldDB" id="A0A3B0TLH9"/>
<proteinExistence type="predicted"/>